<accession>A0A2I2F9S0</accession>
<name>A0A2I2F9S0_ASPCN</name>
<evidence type="ECO:0000256" key="1">
    <source>
        <dbReference type="SAM" id="MobiDB-lite"/>
    </source>
</evidence>
<protein>
    <submittedName>
        <fullName evidence="2">Uncharacterized protein</fullName>
    </submittedName>
</protein>
<dbReference type="RefSeq" id="XP_024671383.1">
    <property type="nucleotide sequence ID" value="XM_024812880.1"/>
</dbReference>
<sequence>MSCGASDSVRSQAVRWGEQTATRRISVHVMPCADDSSLSLSSCLYPSCLYRNKRARKSRVTAQNEDSTVCIPQRRRFGPLAGKRSRLRLSWYGQDTVATAAHDEEANQTCSFHSETNSSDITSNSIPKQSQSNPIALENNRPIKIQGGGSVKTNRTRWRLRCLGHC</sequence>
<dbReference type="AlphaFoldDB" id="A0A2I2F9S0"/>
<reference evidence="2 3" key="1">
    <citation type="submission" date="2017-12" db="EMBL/GenBank/DDBJ databases">
        <authorList>
            <consortium name="DOE Joint Genome Institute"/>
            <person name="Haridas S."/>
            <person name="Kjaerbolling I."/>
            <person name="Vesth T.C."/>
            <person name="Frisvad J.C."/>
            <person name="Nybo J.L."/>
            <person name="Theobald S."/>
            <person name="Kuo A."/>
            <person name="Bowyer P."/>
            <person name="Matsuda Y."/>
            <person name="Mondo S."/>
            <person name="Lyhne E.K."/>
            <person name="Kogle M.E."/>
            <person name="Clum A."/>
            <person name="Lipzen A."/>
            <person name="Salamov A."/>
            <person name="Ngan C.Y."/>
            <person name="Daum C."/>
            <person name="Chiniquy J."/>
            <person name="Barry K."/>
            <person name="LaButti K."/>
            <person name="Simmons B.A."/>
            <person name="Magnuson J.K."/>
            <person name="Mortensen U.H."/>
            <person name="Larsen T.O."/>
            <person name="Grigoriev I.V."/>
            <person name="Baker S.E."/>
            <person name="Andersen M.R."/>
            <person name="Nordberg H.P."/>
            <person name="Cantor M.N."/>
            <person name="Hua S.X."/>
        </authorList>
    </citation>
    <scope>NUCLEOTIDE SEQUENCE [LARGE SCALE GENOMIC DNA]</scope>
    <source>
        <strain evidence="2 3">CBS 102.13</strain>
    </source>
</reference>
<organism evidence="2 3">
    <name type="scientific">Aspergillus candidus</name>
    <dbReference type="NCBI Taxonomy" id="41067"/>
    <lineage>
        <taxon>Eukaryota</taxon>
        <taxon>Fungi</taxon>
        <taxon>Dikarya</taxon>
        <taxon>Ascomycota</taxon>
        <taxon>Pezizomycotina</taxon>
        <taxon>Eurotiomycetes</taxon>
        <taxon>Eurotiomycetidae</taxon>
        <taxon>Eurotiales</taxon>
        <taxon>Aspergillaceae</taxon>
        <taxon>Aspergillus</taxon>
        <taxon>Aspergillus subgen. Circumdati</taxon>
    </lineage>
</organism>
<dbReference type="EMBL" id="KZ559143">
    <property type="protein sequence ID" value="PLB37371.1"/>
    <property type="molecule type" value="Genomic_DNA"/>
</dbReference>
<evidence type="ECO:0000313" key="2">
    <source>
        <dbReference type="EMBL" id="PLB37371.1"/>
    </source>
</evidence>
<evidence type="ECO:0000313" key="3">
    <source>
        <dbReference type="Proteomes" id="UP000234585"/>
    </source>
</evidence>
<proteinExistence type="predicted"/>
<dbReference type="GeneID" id="36520040"/>
<dbReference type="Proteomes" id="UP000234585">
    <property type="component" value="Unassembled WGS sequence"/>
</dbReference>
<feature type="compositionally biased region" description="Polar residues" evidence="1">
    <location>
        <begin position="107"/>
        <end position="134"/>
    </location>
</feature>
<gene>
    <name evidence="2" type="ORF">BDW47DRAFT_106902</name>
</gene>
<keyword evidence="3" id="KW-1185">Reference proteome</keyword>
<feature type="region of interest" description="Disordered" evidence="1">
    <location>
        <begin position="104"/>
        <end position="134"/>
    </location>
</feature>